<dbReference type="GO" id="GO:0004984">
    <property type="term" value="F:olfactory receptor activity"/>
    <property type="evidence" value="ECO:0007669"/>
    <property type="project" value="TreeGrafter"/>
</dbReference>
<dbReference type="Proteomes" id="UP000008672">
    <property type="component" value="Unassembled WGS sequence"/>
</dbReference>
<feature type="transmembrane region" description="Helical" evidence="5">
    <location>
        <begin position="31"/>
        <end position="53"/>
    </location>
</feature>
<dbReference type="PROSITE" id="PS50262">
    <property type="entry name" value="G_PROTEIN_RECEP_F1_2"/>
    <property type="match status" value="1"/>
</dbReference>
<dbReference type="Ensembl" id="ENSLACT00000000758.1">
    <property type="protein sequence ID" value="ENSLACP00000000752.1"/>
    <property type="gene ID" value="ENSLACG00000000674.1"/>
</dbReference>
<gene>
    <name evidence="7" type="primary">LOC135356476</name>
</gene>
<keyword evidence="2 5" id="KW-0812">Transmembrane</keyword>
<evidence type="ECO:0000313" key="8">
    <source>
        <dbReference type="Proteomes" id="UP000008672"/>
    </source>
</evidence>
<dbReference type="Pfam" id="PF00001">
    <property type="entry name" value="7tm_1"/>
    <property type="match status" value="1"/>
</dbReference>
<feature type="transmembrane region" description="Helical" evidence="5">
    <location>
        <begin position="114"/>
        <end position="132"/>
    </location>
</feature>
<feature type="transmembrane region" description="Helical" evidence="5">
    <location>
        <begin position="144"/>
        <end position="173"/>
    </location>
</feature>
<feature type="domain" description="G-protein coupled receptors family 1 profile" evidence="6">
    <location>
        <begin position="44"/>
        <end position="291"/>
    </location>
</feature>
<dbReference type="FunFam" id="1.20.1070.10:FF:000096">
    <property type="entry name" value="Odorant receptor 131-2"/>
    <property type="match status" value="1"/>
</dbReference>
<feature type="transmembrane region" description="Helical" evidence="5">
    <location>
        <begin position="273"/>
        <end position="293"/>
    </location>
</feature>
<reference evidence="8" key="1">
    <citation type="submission" date="2011-08" db="EMBL/GenBank/DDBJ databases">
        <title>The draft genome of Latimeria chalumnae.</title>
        <authorList>
            <person name="Di Palma F."/>
            <person name="Alfoldi J."/>
            <person name="Johnson J."/>
            <person name="Berlin A."/>
            <person name="Gnerre S."/>
            <person name="Jaffe D."/>
            <person name="MacCallum I."/>
            <person name="Young S."/>
            <person name="Walker B.J."/>
            <person name="Lander E."/>
            <person name="Lindblad-Toh K."/>
        </authorList>
    </citation>
    <scope>NUCLEOTIDE SEQUENCE [LARGE SCALE GENOMIC DNA]</scope>
    <source>
        <strain evidence="8">Wild caught</strain>
    </source>
</reference>
<dbReference type="AlphaFoldDB" id="H2ZTN1"/>
<dbReference type="SUPFAM" id="SSF81321">
    <property type="entry name" value="Family A G protein-coupled receptor-like"/>
    <property type="match status" value="1"/>
</dbReference>
<dbReference type="InterPro" id="IPR052921">
    <property type="entry name" value="GPCR1_Superfamily_Member"/>
</dbReference>
<dbReference type="GO" id="GO:0004930">
    <property type="term" value="F:G protein-coupled receptor activity"/>
    <property type="evidence" value="ECO:0007669"/>
    <property type="project" value="InterPro"/>
</dbReference>
<reference evidence="7" key="2">
    <citation type="submission" date="2025-08" db="UniProtKB">
        <authorList>
            <consortium name="Ensembl"/>
        </authorList>
    </citation>
    <scope>IDENTIFICATION</scope>
</reference>
<dbReference type="eggNOG" id="ENOG502RYAP">
    <property type="taxonomic scope" value="Eukaryota"/>
</dbReference>
<feature type="transmembrane region" description="Helical" evidence="5">
    <location>
        <begin position="65"/>
        <end position="94"/>
    </location>
</feature>
<dbReference type="GO" id="GO:0005549">
    <property type="term" value="F:odorant binding"/>
    <property type="evidence" value="ECO:0007669"/>
    <property type="project" value="TreeGrafter"/>
</dbReference>
<evidence type="ECO:0000256" key="4">
    <source>
        <dbReference type="ARBA" id="ARBA00023136"/>
    </source>
</evidence>
<dbReference type="Gene3D" id="1.20.1070.10">
    <property type="entry name" value="Rhodopsin 7-helix transmembrane proteins"/>
    <property type="match status" value="1"/>
</dbReference>
<evidence type="ECO:0000259" key="6">
    <source>
        <dbReference type="PROSITE" id="PS50262"/>
    </source>
</evidence>
<feature type="transmembrane region" description="Helical" evidence="5">
    <location>
        <begin position="235"/>
        <end position="253"/>
    </location>
</feature>
<keyword evidence="8" id="KW-1185">Reference proteome</keyword>
<reference evidence="7" key="3">
    <citation type="submission" date="2025-09" db="UniProtKB">
        <authorList>
            <consortium name="Ensembl"/>
        </authorList>
    </citation>
    <scope>IDENTIFICATION</scope>
</reference>
<dbReference type="InterPro" id="IPR017452">
    <property type="entry name" value="GPCR_Rhodpsn_7TM"/>
</dbReference>
<protein>
    <recommendedName>
        <fullName evidence="6">G-protein coupled receptors family 1 profile domain-containing protein</fullName>
    </recommendedName>
</protein>
<accession>H2ZTN1</accession>
<feature type="transmembrane region" description="Helical" evidence="5">
    <location>
        <begin position="193"/>
        <end position="214"/>
    </location>
</feature>
<comment type="subcellular location">
    <subcellularLocation>
        <location evidence="1">Membrane</location>
    </subcellularLocation>
</comment>
<dbReference type="InterPro" id="IPR000276">
    <property type="entry name" value="GPCR_Rhodpsn"/>
</dbReference>
<evidence type="ECO:0000256" key="3">
    <source>
        <dbReference type="ARBA" id="ARBA00022989"/>
    </source>
</evidence>
<sequence>SMSANGSQSPSVLNHNQEIPVETDWVFGLKVALALIMGCFFVYMDCVMLYTFYKKDAFQENSCYILFAHMLFNDGIHLFTCVLLYILAICYLYIPKALCAAIVVTSSSTFNMPLILATMALECYLAICLPLRHIEICTARRTTGVLWVIWFLGSFSCLVDLFATLVVDFLAFFRTKVFCTREVLIRTMWQADMRLYLSLVYFVSVGAVIFYTYIRIMLQAHSVAVNKASASKARRTVLLHTFQLMLCMAAFVYPVTEALLQAIDTAFFIHIRYLNFLVLVILPRCLSSVIYGLRDQAFKHAFKNYFTCATKKVHPFIELH</sequence>
<name>H2ZTN1_LATCH</name>
<dbReference type="GeneTree" id="ENSGT00940000161337"/>
<dbReference type="PANTHER" id="PTHR26451">
    <property type="entry name" value="G_PROTEIN_RECEP_F1_2 DOMAIN-CONTAINING PROTEIN"/>
    <property type="match status" value="1"/>
</dbReference>
<evidence type="ECO:0000313" key="7">
    <source>
        <dbReference type="Ensembl" id="ENSLACP00000000752.1"/>
    </source>
</evidence>
<organism evidence="7 8">
    <name type="scientific">Latimeria chalumnae</name>
    <name type="common">Coelacanth</name>
    <dbReference type="NCBI Taxonomy" id="7897"/>
    <lineage>
        <taxon>Eukaryota</taxon>
        <taxon>Metazoa</taxon>
        <taxon>Chordata</taxon>
        <taxon>Craniata</taxon>
        <taxon>Vertebrata</taxon>
        <taxon>Euteleostomi</taxon>
        <taxon>Coelacanthiformes</taxon>
        <taxon>Coelacanthidae</taxon>
        <taxon>Latimeria</taxon>
    </lineage>
</organism>
<dbReference type="HOGENOM" id="CLU_077059_0_0_1"/>
<proteinExistence type="predicted"/>
<keyword evidence="3 5" id="KW-1133">Transmembrane helix</keyword>
<dbReference type="GO" id="GO:0016020">
    <property type="term" value="C:membrane"/>
    <property type="evidence" value="ECO:0007669"/>
    <property type="project" value="UniProtKB-SubCell"/>
</dbReference>
<dbReference type="InParanoid" id="H2ZTN1"/>
<evidence type="ECO:0000256" key="2">
    <source>
        <dbReference type="ARBA" id="ARBA00022692"/>
    </source>
</evidence>
<dbReference type="PANTHER" id="PTHR26451:SF866">
    <property type="entry name" value="ODORANT RECEPTOR-RELATED"/>
    <property type="match status" value="1"/>
</dbReference>
<dbReference type="EMBL" id="AFYH01269293">
    <property type="status" value="NOT_ANNOTATED_CDS"/>
    <property type="molecule type" value="Genomic_DNA"/>
</dbReference>
<keyword evidence="4 5" id="KW-0472">Membrane</keyword>
<dbReference type="CDD" id="cd00637">
    <property type="entry name" value="7tm_classA_rhodopsin-like"/>
    <property type="match status" value="1"/>
</dbReference>
<evidence type="ECO:0000256" key="1">
    <source>
        <dbReference type="ARBA" id="ARBA00004370"/>
    </source>
</evidence>
<evidence type="ECO:0000256" key="5">
    <source>
        <dbReference type="SAM" id="Phobius"/>
    </source>
</evidence>